<evidence type="ECO:0000313" key="10">
    <source>
        <dbReference type="Proteomes" id="UP000192491"/>
    </source>
</evidence>
<evidence type="ECO:0000256" key="7">
    <source>
        <dbReference type="ARBA" id="ARBA00030619"/>
    </source>
</evidence>
<evidence type="ECO:0000256" key="2">
    <source>
        <dbReference type="ARBA" id="ARBA00022490"/>
    </source>
</evidence>
<evidence type="ECO:0000256" key="1">
    <source>
        <dbReference type="ARBA" id="ARBA00008226"/>
    </source>
</evidence>
<dbReference type="GO" id="GO:0004821">
    <property type="term" value="F:histidine-tRNA ligase activity"/>
    <property type="evidence" value="ECO:0007669"/>
    <property type="project" value="TreeGrafter"/>
</dbReference>
<dbReference type="GO" id="GO:0005737">
    <property type="term" value="C:cytoplasm"/>
    <property type="evidence" value="ECO:0007669"/>
    <property type="project" value="InterPro"/>
</dbReference>
<keyword evidence="2" id="KW-0963">Cytoplasm</keyword>
<evidence type="ECO:0000256" key="5">
    <source>
        <dbReference type="ARBA" id="ARBA00022917"/>
    </source>
</evidence>
<name>A0A1Y1Q758_9GAMM</name>
<keyword evidence="4" id="KW-0067">ATP-binding</keyword>
<evidence type="ECO:0000256" key="4">
    <source>
        <dbReference type="ARBA" id="ARBA00022840"/>
    </source>
</evidence>
<dbReference type="Gene3D" id="3.30.930.10">
    <property type="entry name" value="Bira Bifunctional Protein, Domain 2"/>
    <property type="match status" value="1"/>
</dbReference>
<dbReference type="EMBL" id="MTEJ01000768">
    <property type="protein sequence ID" value="OQW98203.1"/>
    <property type="molecule type" value="Genomic_DNA"/>
</dbReference>
<dbReference type="GO" id="GO:0006427">
    <property type="term" value="P:histidyl-tRNA aminoacylation"/>
    <property type="evidence" value="ECO:0007669"/>
    <property type="project" value="TreeGrafter"/>
</dbReference>
<dbReference type="GO" id="GO:0005524">
    <property type="term" value="F:ATP binding"/>
    <property type="evidence" value="ECO:0007669"/>
    <property type="project" value="UniProtKB-KW"/>
</dbReference>
<dbReference type="InterPro" id="IPR036621">
    <property type="entry name" value="Anticodon-bd_dom_sf"/>
</dbReference>
<dbReference type="InterPro" id="IPR045864">
    <property type="entry name" value="aa-tRNA-synth_II/BPL/LPL"/>
</dbReference>
<dbReference type="PANTHER" id="PTHR43707:SF1">
    <property type="entry name" value="HISTIDINE--TRNA LIGASE, MITOCHONDRIAL-RELATED"/>
    <property type="match status" value="1"/>
</dbReference>
<feature type="non-terminal residue" evidence="9">
    <location>
        <position position="1"/>
    </location>
</feature>
<dbReference type="Pfam" id="PF03129">
    <property type="entry name" value="HGTP_anticodon"/>
    <property type="match status" value="1"/>
</dbReference>
<keyword evidence="6" id="KW-0030">Aminoacyl-tRNA synthetase</keyword>
<accession>A0A1Y1Q758</accession>
<dbReference type="AlphaFoldDB" id="A0A1Y1Q758"/>
<dbReference type="Proteomes" id="UP000192491">
    <property type="component" value="Unassembled WGS sequence"/>
</dbReference>
<dbReference type="InterPro" id="IPR004154">
    <property type="entry name" value="Anticodon-bd"/>
</dbReference>
<feature type="domain" description="Anticodon-binding" evidence="8">
    <location>
        <begin position="55"/>
        <end position="129"/>
    </location>
</feature>
<sequence length="137" mass="14552">LVEQLGGKPTPGVGFGMGMERLILLLETQGIAIPVTAPDVFLIMAGKTAIQTGLALAETVRDALPNLRLISNGGEGSFKTQMKRADKSTARFALILGENEVERGEIGLKPLREGGEQITLSLSQVAQQLAVLLEKTQ</sequence>
<evidence type="ECO:0000259" key="8">
    <source>
        <dbReference type="Pfam" id="PF03129"/>
    </source>
</evidence>
<dbReference type="PANTHER" id="PTHR43707">
    <property type="entry name" value="HISTIDYL-TRNA SYNTHETASE"/>
    <property type="match status" value="1"/>
</dbReference>
<proteinExistence type="inferred from homology"/>
<dbReference type="SUPFAM" id="SSF55681">
    <property type="entry name" value="Class II aaRS and biotin synthetases"/>
    <property type="match status" value="1"/>
</dbReference>
<evidence type="ECO:0000256" key="6">
    <source>
        <dbReference type="ARBA" id="ARBA00023146"/>
    </source>
</evidence>
<dbReference type="SUPFAM" id="SSF52954">
    <property type="entry name" value="Class II aaRS ABD-related"/>
    <property type="match status" value="1"/>
</dbReference>
<keyword evidence="3 9" id="KW-0436">Ligase</keyword>
<organism evidence="9 10">
    <name type="scientific">Thiothrix lacustris</name>
    <dbReference type="NCBI Taxonomy" id="525917"/>
    <lineage>
        <taxon>Bacteria</taxon>
        <taxon>Pseudomonadati</taxon>
        <taxon>Pseudomonadota</taxon>
        <taxon>Gammaproteobacteria</taxon>
        <taxon>Thiotrichales</taxon>
        <taxon>Thiotrichaceae</taxon>
        <taxon>Thiothrix</taxon>
    </lineage>
</organism>
<reference evidence="9 10" key="1">
    <citation type="submission" date="2017-01" db="EMBL/GenBank/DDBJ databases">
        <title>Novel large sulfur bacteria in the metagenomes of groundwater-fed chemosynthetic microbial mats in the Lake Huron basin.</title>
        <authorList>
            <person name="Sharrar A.M."/>
            <person name="Flood B.E."/>
            <person name="Bailey J.V."/>
            <person name="Jones D.S."/>
            <person name="Biddanda B."/>
            <person name="Ruberg S.A."/>
            <person name="Marcus D.N."/>
            <person name="Dick G.J."/>
        </authorList>
    </citation>
    <scope>NUCLEOTIDE SEQUENCE [LARGE SCALE GENOMIC DNA]</scope>
    <source>
        <strain evidence="9">A8</strain>
    </source>
</reference>
<gene>
    <name evidence="9" type="ORF">BWK73_53060</name>
</gene>
<keyword evidence="4" id="KW-0547">Nucleotide-binding</keyword>
<evidence type="ECO:0000256" key="3">
    <source>
        <dbReference type="ARBA" id="ARBA00022598"/>
    </source>
</evidence>
<evidence type="ECO:0000313" key="9">
    <source>
        <dbReference type="EMBL" id="OQW98203.1"/>
    </source>
</evidence>
<dbReference type="InterPro" id="IPR004516">
    <property type="entry name" value="HisRS/HisZ"/>
</dbReference>
<keyword evidence="5" id="KW-0648">Protein biosynthesis</keyword>
<comment type="similarity">
    <text evidence="1">Belongs to the class-II aminoacyl-tRNA synthetase family.</text>
</comment>
<protein>
    <recommendedName>
        <fullName evidence="7">Histidyl-tRNA synthetase</fullName>
    </recommendedName>
</protein>
<comment type="caution">
    <text evidence="9">The sequence shown here is derived from an EMBL/GenBank/DDBJ whole genome shotgun (WGS) entry which is preliminary data.</text>
</comment>
<dbReference type="Gene3D" id="3.40.50.800">
    <property type="entry name" value="Anticodon-binding domain"/>
    <property type="match status" value="1"/>
</dbReference>